<dbReference type="GO" id="GO:0008168">
    <property type="term" value="F:methyltransferase activity"/>
    <property type="evidence" value="ECO:0007669"/>
    <property type="project" value="UniProtKB-KW"/>
</dbReference>
<keyword evidence="1" id="KW-0489">Methyltransferase</keyword>
<name>W1Y046_9ZZZZ</name>
<accession>W1Y046</accession>
<sequence>PAKKDGKLFKHGILRHIVIRKAFKTDEVMVILVTTNKKIPYVNELIDSLNSNNNSIKSIVQNINDKDTNLVMGEK</sequence>
<dbReference type="Gene3D" id="2.40.50.1070">
    <property type="match status" value="1"/>
</dbReference>
<proteinExistence type="predicted"/>
<dbReference type="EMBL" id="AZMM01009789">
    <property type="protein sequence ID" value="ETJ35892.1"/>
    <property type="molecule type" value="Genomic_DNA"/>
</dbReference>
<keyword evidence="1" id="KW-0808">Transferase</keyword>
<protein>
    <submittedName>
        <fullName evidence="1">23S rRNA (Uracil-5-)-methyltransferase RumA</fullName>
    </submittedName>
</protein>
<evidence type="ECO:0000313" key="1">
    <source>
        <dbReference type="EMBL" id="ETJ35892.1"/>
    </source>
</evidence>
<reference evidence="1" key="1">
    <citation type="submission" date="2013-12" db="EMBL/GenBank/DDBJ databases">
        <title>A Varibaculum cambriense genome reconstructed from a premature infant gut community with otherwise low bacterial novelty that shifts toward anaerobic metabolism during the third week of life.</title>
        <authorList>
            <person name="Brown C.T."/>
            <person name="Sharon I."/>
            <person name="Thomas B.C."/>
            <person name="Castelle C.J."/>
            <person name="Morowitz M.J."/>
            <person name="Banfield J.F."/>
        </authorList>
    </citation>
    <scope>NUCLEOTIDE SEQUENCE</scope>
</reference>
<dbReference type="AlphaFoldDB" id="W1Y046"/>
<comment type="caution">
    <text evidence="1">The sequence shown here is derived from an EMBL/GenBank/DDBJ whole genome shotgun (WGS) entry which is preliminary data.</text>
</comment>
<feature type="non-terminal residue" evidence="1">
    <location>
        <position position="75"/>
    </location>
</feature>
<organism evidence="1">
    <name type="scientific">human gut metagenome</name>
    <dbReference type="NCBI Taxonomy" id="408170"/>
    <lineage>
        <taxon>unclassified sequences</taxon>
        <taxon>metagenomes</taxon>
        <taxon>organismal metagenomes</taxon>
    </lineage>
</organism>
<dbReference type="GO" id="GO:0032259">
    <property type="term" value="P:methylation"/>
    <property type="evidence" value="ECO:0007669"/>
    <property type="project" value="UniProtKB-KW"/>
</dbReference>
<feature type="non-terminal residue" evidence="1">
    <location>
        <position position="1"/>
    </location>
</feature>
<gene>
    <name evidence="1" type="ORF">Q604_UNBC09789G0001</name>
</gene>